<proteinExistence type="predicted"/>
<sequence length="123" mass="13878">MHAIRVYVISFFSCCAAILNPKLNNNSFPIFGIFIHFFHSIHGISSLTPLNKNTVVTYIFSSVLLHRYRCDDRRNDKGIINSHTSGRYRGSNPGHGIQPNNFGILPVELGLHCKIDILVLKLN</sequence>
<feature type="signal peptide" evidence="1">
    <location>
        <begin position="1"/>
        <end position="17"/>
    </location>
</feature>
<name>Q2HV55_MEDTR</name>
<dbReference type="AlphaFoldDB" id="Q2HV55"/>
<feature type="chain" id="PRO_5004209584" description="Transmembrane protein" evidence="1">
    <location>
        <begin position="18"/>
        <end position="123"/>
    </location>
</feature>
<dbReference type="EMBL" id="AC148995">
    <property type="protein sequence ID" value="ABD32796.1"/>
    <property type="molecule type" value="Genomic_DNA"/>
</dbReference>
<evidence type="ECO:0008006" key="3">
    <source>
        <dbReference type="Google" id="ProtNLM"/>
    </source>
</evidence>
<gene>
    <name evidence="2" type="ORF">MtrDRAFT_AC148995g10v2</name>
</gene>
<evidence type="ECO:0000256" key="1">
    <source>
        <dbReference type="SAM" id="SignalP"/>
    </source>
</evidence>
<evidence type="ECO:0000313" key="2">
    <source>
        <dbReference type="EMBL" id="ABD32796.1"/>
    </source>
</evidence>
<keyword evidence="1" id="KW-0732">Signal</keyword>
<protein>
    <recommendedName>
        <fullName evidence="3">Transmembrane protein</fullName>
    </recommendedName>
</protein>
<reference evidence="2" key="2">
    <citation type="submission" date="2007-03" db="EMBL/GenBank/DDBJ databases">
        <authorList>
            <consortium name="The International Medicago Genome Annotation Group"/>
        </authorList>
    </citation>
    <scope>NUCLEOTIDE SEQUENCE</scope>
</reference>
<reference evidence="2" key="1">
    <citation type="submission" date="2004-12" db="EMBL/GenBank/DDBJ databases">
        <authorList>
            <person name="Town C.D."/>
        </authorList>
    </citation>
    <scope>NUCLEOTIDE SEQUENCE</scope>
</reference>
<accession>Q2HV55</accession>
<organism evidence="2">
    <name type="scientific">Medicago truncatula</name>
    <name type="common">Barrel medic</name>
    <name type="synonym">Medicago tribuloides</name>
    <dbReference type="NCBI Taxonomy" id="3880"/>
    <lineage>
        <taxon>Eukaryota</taxon>
        <taxon>Viridiplantae</taxon>
        <taxon>Streptophyta</taxon>
        <taxon>Embryophyta</taxon>
        <taxon>Tracheophyta</taxon>
        <taxon>Spermatophyta</taxon>
        <taxon>Magnoliopsida</taxon>
        <taxon>eudicotyledons</taxon>
        <taxon>Gunneridae</taxon>
        <taxon>Pentapetalae</taxon>
        <taxon>rosids</taxon>
        <taxon>fabids</taxon>
        <taxon>Fabales</taxon>
        <taxon>Fabaceae</taxon>
        <taxon>Papilionoideae</taxon>
        <taxon>50 kb inversion clade</taxon>
        <taxon>NPAAA clade</taxon>
        <taxon>Hologalegina</taxon>
        <taxon>IRL clade</taxon>
        <taxon>Trifolieae</taxon>
        <taxon>Medicago</taxon>
    </lineage>
</organism>